<name>A0ABT4T750_9ACTN</name>
<feature type="compositionally biased region" description="Basic residues" evidence="1">
    <location>
        <begin position="41"/>
        <end position="50"/>
    </location>
</feature>
<feature type="region of interest" description="Disordered" evidence="1">
    <location>
        <begin position="11"/>
        <end position="50"/>
    </location>
</feature>
<organism evidence="2 3">
    <name type="scientific">Nonomuraea ferruginea</name>
    <dbReference type="NCBI Taxonomy" id="46174"/>
    <lineage>
        <taxon>Bacteria</taxon>
        <taxon>Bacillati</taxon>
        <taxon>Actinomycetota</taxon>
        <taxon>Actinomycetes</taxon>
        <taxon>Streptosporangiales</taxon>
        <taxon>Streptosporangiaceae</taxon>
        <taxon>Nonomuraea</taxon>
    </lineage>
</organism>
<sequence>MGVGEVIGTIVSRPSGSTHAGSGDQNVYNGPTYIFDPQSQRPKRSPRAAHRKDLEWLDDRFVEPKKYLEAATCLREWNVVLIAGRPGSGSRSTAQMLLHRLPGVDGPYREIPFDPTEGDRGIVVQSGDRILIDASAVSDELYSALHDQLLARQANVCDVGAFMAVAVPADIDTVIHGDLGRRIIQIEKPAVHVALHRYLDCDGIEVGLGDLDHPALRLRPMRDLDKLAQSIGDAREKGVGGIHEWLEGALKSASEQANDVANKARRMNGSERILFLAAAMLHEAHVDAVYDAAQSLQGQVEVAGEPTPLLEQEGLVRQLDSFNATVDEMRGYISFPGFDYDSKIRTHFWSNYPGLRTQFREWIRDVVDQSTLSGGDRDRVIARFAEQALRTGRPADLTSLAEGWSAKGALTARWPDAVRVLQLGLEDPRHSSAIRRKIREWALQENLPAERGQVLVEICADVIARTDPLSAAIRLRHLARQEDRRTSSAAREAIRSLCRQDRWFCRELIHLLVARMGTARVVSPADIEIFLYVTEPDESAVIVSSPGLRLLLTQGWQLVMAQSETPQWRRSVQKWLEAISESRLDEGALDILLDAAAQKDDVLSCLYATAVRWRQGQVANVQERMAVANRFCQRIDDLQGL</sequence>
<gene>
    <name evidence="2" type="ORF">OUY24_32330</name>
</gene>
<keyword evidence="3" id="KW-1185">Reference proteome</keyword>
<dbReference type="Proteomes" id="UP001212498">
    <property type="component" value="Unassembled WGS sequence"/>
</dbReference>
<evidence type="ECO:0000313" key="3">
    <source>
        <dbReference type="Proteomes" id="UP001212498"/>
    </source>
</evidence>
<protein>
    <submittedName>
        <fullName evidence="2">Uncharacterized protein</fullName>
    </submittedName>
</protein>
<evidence type="ECO:0000256" key="1">
    <source>
        <dbReference type="SAM" id="MobiDB-lite"/>
    </source>
</evidence>
<proteinExistence type="predicted"/>
<dbReference type="EMBL" id="JAPNUD010000133">
    <property type="protein sequence ID" value="MDA0645338.1"/>
    <property type="molecule type" value="Genomic_DNA"/>
</dbReference>
<accession>A0ABT4T750</accession>
<comment type="caution">
    <text evidence="2">The sequence shown here is derived from an EMBL/GenBank/DDBJ whole genome shotgun (WGS) entry which is preliminary data.</text>
</comment>
<reference evidence="2 3" key="1">
    <citation type="submission" date="2022-11" db="EMBL/GenBank/DDBJ databases">
        <title>Nonomuraea corallina sp. nov., a new species of the genus Nonomuraea isolated from sea side sediment in Thai sea.</title>
        <authorList>
            <person name="Ngamcharungchit C."/>
            <person name="Matsumoto A."/>
            <person name="Suriyachadkun C."/>
            <person name="Panbangred W."/>
            <person name="Inahashi Y."/>
            <person name="Intra B."/>
        </authorList>
    </citation>
    <scope>NUCLEOTIDE SEQUENCE [LARGE SCALE GENOMIC DNA]</scope>
    <source>
        <strain evidence="2 3">DSM 43553</strain>
    </source>
</reference>
<dbReference type="RefSeq" id="WP_271279021.1">
    <property type="nucleotide sequence ID" value="NZ_BAABFD010000009.1"/>
</dbReference>
<feature type="compositionally biased region" description="Polar residues" evidence="1">
    <location>
        <begin position="12"/>
        <end position="29"/>
    </location>
</feature>
<evidence type="ECO:0000313" key="2">
    <source>
        <dbReference type="EMBL" id="MDA0645338.1"/>
    </source>
</evidence>